<dbReference type="InterPro" id="IPR001382">
    <property type="entry name" value="Glyco_hydro_47"/>
</dbReference>
<protein>
    <recommendedName>
        <fullName evidence="9">alpha-1,2-Mannosidase</fullName>
        <ecNumber evidence="9">3.2.1.-</ecNumber>
    </recommendedName>
</protein>
<comment type="similarity">
    <text evidence="3 9">Belongs to the glycosyl hydrolase 47 family.</text>
</comment>
<dbReference type="PANTHER" id="PTHR11742">
    <property type="entry name" value="MANNOSYL-OLIGOSACCHARIDE ALPHA-1,2-MANNOSIDASE-RELATED"/>
    <property type="match status" value="1"/>
</dbReference>
<feature type="active site" description="Proton donor" evidence="6">
    <location>
        <position position="425"/>
    </location>
</feature>
<dbReference type="InterPro" id="IPR050749">
    <property type="entry name" value="Glycosyl_Hydrolase_47"/>
</dbReference>
<comment type="cofactor">
    <cofactor evidence="1 7">
        <name>Ca(2+)</name>
        <dbReference type="ChEBI" id="CHEBI:29108"/>
    </cofactor>
</comment>
<name>A0AAV9J7E8_9PEZI</name>
<dbReference type="FunFam" id="1.50.10.10:FF:000037">
    <property type="entry name" value="alpha-1,2-Mannosidase"/>
    <property type="match status" value="1"/>
</dbReference>
<evidence type="ECO:0000313" key="12">
    <source>
        <dbReference type="Proteomes" id="UP001324427"/>
    </source>
</evidence>
<reference evidence="11 12" key="1">
    <citation type="submission" date="2021-11" db="EMBL/GenBank/DDBJ databases">
        <title>Black yeast isolated from Biological Soil Crust.</title>
        <authorList>
            <person name="Kurbessoian T."/>
        </authorList>
    </citation>
    <scope>NUCLEOTIDE SEQUENCE [LARGE SCALE GENOMIC DNA]</scope>
    <source>
        <strain evidence="11 12">CCFEE 5522</strain>
    </source>
</reference>
<feature type="signal peptide" evidence="10">
    <location>
        <begin position="1"/>
        <end position="29"/>
    </location>
</feature>
<evidence type="ECO:0000256" key="1">
    <source>
        <dbReference type="ARBA" id="ARBA00001913"/>
    </source>
</evidence>
<keyword evidence="12" id="KW-1185">Reference proteome</keyword>
<feature type="active site" evidence="6">
    <location>
        <position position="492"/>
    </location>
</feature>
<comment type="caution">
    <text evidence="11">The sequence shown here is derived from an EMBL/GenBank/DDBJ whole genome shotgun (WGS) entry which is preliminary data.</text>
</comment>
<dbReference type="EMBL" id="JAVFHQ010000060">
    <property type="protein sequence ID" value="KAK4540894.1"/>
    <property type="molecule type" value="Genomic_DNA"/>
</dbReference>
<dbReference type="GO" id="GO:0036503">
    <property type="term" value="P:ERAD pathway"/>
    <property type="evidence" value="ECO:0007669"/>
    <property type="project" value="UniProtKB-ARBA"/>
</dbReference>
<dbReference type="GO" id="GO:0016020">
    <property type="term" value="C:membrane"/>
    <property type="evidence" value="ECO:0007669"/>
    <property type="project" value="InterPro"/>
</dbReference>
<dbReference type="AlphaFoldDB" id="A0AAV9J7E8"/>
<evidence type="ECO:0000256" key="8">
    <source>
        <dbReference type="PIRSR" id="PIRSR601382-3"/>
    </source>
</evidence>
<dbReference type="GO" id="GO:0005783">
    <property type="term" value="C:endoplasmic reticulum"/>
    <property type="evidence" value="ECO:0007669"/>
    <property type="project" value="TreeGrafter"/>
</dbReference>
<feature type="active site" evidence="6">
    <location>
        <position position="312"/>
    </location>
</feature>
<dbReference type="GO" id="GO:0005509">
    <property type="term" value="F:calcium ion binding"/>
    <property type="evidence" value="ECO:0007669"/>
    <property type="project" value="InterPro"/>
</dbReference>
<keyword evidence="5 8" id="KW-1015">Disulfide bond</keyword>
<evidence type="ECO:0000256" key="5">
    <source>
        <dbReference type="ARBA" id="ARBA00023157"/>
    </source>
</evidence>
<feature type="active site" description="Proton donor" evidence="6">
    <location>
        <position position="176"/>
    </location>
</feature>
<keyword evidence="10" id="KW-0732">Signal</keyword>
<organism evidence="11 12">
    <name type="scientific">Oleoguttula mirabilis</name>
    <dbReference type="NCBI Taxonomy" id="1507867"/>
    <lineage>
        <taxon>Eukaryota</taxon>
        <taxon>Fungi</taxon>
        <taxon>Dikarya</taxon>
        <taxon>Ascomycota</taxon>
        <taxon>Pezizomycotina</taxon>
        <taxon>Dothideomycetes</taxon>
        <taxon>Dothideomycetidae</taxon>
        <taxon>Mycosphaerellales</taxon>
        <taxon>Teratosphaeriaceae</taxon>
        <taxon>Oleoguttula</taxon>
    </lineage>
</organism>
<feature type="disulfide bond" evidence="8">
    <location>
        <begin position="382"/>
        <end position="411"/>
    </location>
</feature>
<dbReference type="Proteomes" id="UP001324427">
    <property type="component" value="Unassembled WGS sequence"/>
</dbReference>
<keyword evidence="9" id="KW-0326">Glycosidase</keyword>
<evidence type="ECO:0000256" key="2">
    <source>
        <dbReference type="ARBA" id="ARBA00004922"/>
    </source>
</evidence>
<keyword evidence="7" id="KW-0106">Calcium</keyword>
<dbReference type="GO" id="GO:0004571">
    <property type="term" value="F:mannosyl-oligosaccharide 1,2-alpha-mannosidase activity"/>
    <property type="evidence" value="ECO:0007669"/>
    <property type="project" value="InterPro"/>
</dbReference>
<dbReference type="PANTHER" id="PTHR11742:SF89">
    <property type="entry name" value="ALPHA-1,2-MANNOSIDASE"/>
    <property type="match status" value="1"/>
</dbReference>
<dbReference type="PRINTS" id="PR00747">
    <property type="entry name" value="GLYHDRLASE47"/>
</dbReference>
<dbReference type="GO" id="GO:0005975">
    <property type="term" value="P:carbohydrate metabolic process"/>
    <property type="evidence" value="ECO:0007669"/>
    <property type="project" value="InterPro"/>
</dbReference>
<evidence type="ECO:0000313" key="11">
    <source>
        <dbReference type="EMBL" id="KAK4540894.1"/>
    </source>
</evidence>
<dbReference type="InterPro" id="IPR036026">
    <property type="entry name" value="Seven-hairpin_glycosidases"/>
</dbReference>
<evidence type="ECO:0000256" key="4">
    <source>
        <dbReference type="ARBA" id="ARBA00022801"/>
    </source>
</evidence>
<dbReference type="InterPro" id="IPR012341">
    <property type="entry name" value="6hp_glycosidase-like_sf"/>
</dbReference>
<feature type="binding site" evidence="7">
    <location>
        <position position="578"/>
    </location>
    <ligand>
        <name>Ca(2+)</name>
        <dbReference type="ChEBI" id="CHEBI:29108"/>
    </ligand>
</feature>
<keyword evidence="7" id="KW-0479">Metal-binding</keyword>
<dbReference type="EC" id="3.2.1.-" evidence="9"/>
<feature type="chain" id="PRO_5043866353" description="alpha-1,2-Mannosidase" evidence="10">
    <location>
        <begin position="30"/>
        <end position="594"/>
    </location>
</feature>
<dbReference type="Gene3D" id="1.50.10.10">
    <property type="match status" value="1"/>
</dbReference>
<proteinExistence type="inferred from homology"/>
<evidence type="ECO:0000256" key="6">
    <source>
        <dbReference type="PIRSR" id="PIRSR601382-1"/>
    </source>
</evidence>
<gene>
    <name evidence="11" type="ORF">LTR36_008836</name>
</gene>
<evidence type="ECO:0000256" key="7">
    <source>
        <dbReference type="PIRSR" id="PIRSR601382-2"/>
    </source>
</evidence>
<comment type="pathway">
    <text evidence="2">Protein modification; protein glycosylation.</text>
</comment>
<sequence length="594" mass="66548">MHRAPRRHIVFIVASVAFILLLIYTQAPAVGTSDDYTLRYVKHNGGVCNCDNSTTERYPVLSYEPVPPPTRRNLPRIQHRFSRNTKPQEARRDAVKRAFLRCWSAYRERAWLSDELLPLAGHSRDHFGGWAATLVDTLDTLWIMGLKEQYWEAVEVAVTIDFTMPAADDMTISVFETTIRYLGGLLAAYDLCGDPRLLDKAAELGGVLYGAFDTPNRMPVSYWDMNAATNGHQQFASPQALVADIGSLTLEFTRLSQLTKDPKYYDAISRIMAAFAEQQNATSVPGMWPYMVNANRMDFHSGSTFPIGAMADSLYEYLPKMALLLHGSSLYEGMYRKAADAIVEHALFRPMVPDDADILMAGKVHADTEQARLDPSVEHLGCFAGGMLALGGRLLESTAHVDIGRRLAEGCVWAYEASPLGIMPEDFTVVACANQSACVWNESLWREDMRERDPKAYTALGAAPNQNAVSDEMKLPVGLTSITNTHYILRPEAIESVFILYRITGDTALQDAAWRMFESIQNATRTEIANAALSDVTDMAAPKMDEMESFWLAETLKYFYLVFSEPDLISLDEYVLNTEAHPLRRPRRGFWGWG</sequence>
<keyword evidence="4 9" id="KW-0378">Hydrolase</keyword>
<dbReference type="SUPFAM" id="SSF48225">
    <property type="entry name" value="Seven-hairpin glycosidases"/>
    <property type="match status" value="1"/>
</dbReference>
<evidence type="ECO:0000256" key="9">
    <source>
        <dbReference type="RuleBase" id="RU361193"/>
    </source>
</evidence>
<accession>A0AAV9J7E8</accession>
<dbReference type="Pfam" id="PF01532">
    <property type="entry name" value="Glyco_hydro_47"/>
    <property type="match status" value="1"/>
</dbReference>
<evidence type="ECO:0000256" key="10">
    <source>
        <dbReference type="SAM" id="SignalP"/>
    </source>
</evidence>
<evidence type="ECO:0000256" key="3">
    <source>
        <dbReference type="ARBA" id="ARBA00007658"/>
    </source>
</evidence>